<feature type="transmembrane region" description="Helical" evidence="1">
    <location>
        <begin position="245"/>
        <end position="265"/>
    </location>
</feature>
<dbReference type="Proteomes" id="UP001208649">
    <property type="component" value="Unassembled WGS sequence"/>
</dbReference>
<feature type="transmembrane region" description="Helical" evidence="1">
    <location>
        <begin position="272"/>
        <end position="291"/>
    </location>
</feature>
<accession>A0ABT2W7U4</accession>
<keyword evidence="1" id="KW-0472">Membrane</keyword>
<feature type="transmembrane region" description="Helical" evidence="1">
    <location>
        <begin position="154"/>
        <end position="184"/>
    </location>
</feature>
<dbReference type="InterPro" id="IPR021280">
    <property type="entry name" value="TMEM260-like"/>
</dbReference>
<name>A0ABT2W7U4_9FLAO</name>
<feature type="transmembrane region" description="Helical" evidence="1">
    <location>
        <begin position="128"/>
        <end position="148"/>
    </location>
</feature>
<dbReference type="EMBL" id="JAOTEM010000003">
    <property type="protein sequence ID" value="MCU7618281.1"/>
    <property type="molecule type" value="Genomic_DNA"/>
</dbReference>
<evidence type="ECO:0000256" key="1">
    <source>
        <dbReference type="SAM" id="Phobius"/>
    </source>
</evidence>
<feature type="transmembrane region" description="Helical" evidence="1">
    <location>
        <begin position="191"/>
        <end position="211"/>
    </location>
</feature>
<feature type="transmembrane region" description="Helical" evidence="1">
    <location>
        <begin position="76"/>
        <end position="92"/>
    </location>
</feature>
<keyword evidence="1" id="KW-1133">Transmembrane helix</keyword>
<evidence type="ECO:0000313" key="3">
    <source>
        <dbReference type="Proteomes" id="UP001208649"/>
    </source>
</evidence>
<evidence type="ECO:0000313" key="2">
    <source>
        <dbReference type="EMBL" id="MCU7618281.1"/>
    </source>
</evidence>
<protein>
    <submittedName>
        <fullName evidence="2">DUF2723 domain-containing protein</fullName>
    </submittedName>
</protein>
<sequence>MHFSEKQFTVILFFVFLLIYASGSFSKIPFGDCIGFALYTERAEFIDSTSTYAHFLYSNSLVLFSKILPFIESSEIARGFTILSAALCIPILYKTCLILTKNNFASITTSVVFGLSFSFWKNASIIEIYTFNLLIVAIFVYCTIAAIIEKKNRLYIACSIILGISLFSHIQNILMYPAFIMLILFRSSKKIRFISLSILGILFLSLFIFPIKNNDALSSVYSSGIVSEKISETNIVKSLILAMGYLFYNFWHFLIFSISGMFILYKTNRQIFFFLIASAIPIFVFSIIFGVSDNYVYFIPFNYIIGLFMSIGMCYLFSLRIRKWMAASSIIIPALYFFTYKTLSHIPQIEKFAQSKSYKGGLKYYLLPWMNDNVGILEFIIDKKPSPETIDWMQKGAEEYIDLLKNKGYTEEEIRQL</sequence>
<gene>
    <name evidence="2" type="ORF">NZ698_13860</name>
</gene>
<organism evidence="2 3">
    <name type="scientific">Chryseobacterium edaphi</name>
    <dbReference type="NCBI Taxonomy" id="2976532"/>
    <lineage>
        <taxon>Bacteria</taxon>
        <taxon>Pseudomonadati</taxon>
        <taxon>Bacteroidota</taxon>
        <taxon>Flavobacteriia</taxon>
        <taxon>Flavobacteriales</taxon>
        <taxon>Weeksellaceae</taxon>
        <taxon>Chryseobacterium group</taxon>
        <taxon>Chryseobacterium</taxon>
    </lineage>
</organism>
<reference evidence="3" key="1">
    <citation type="submission" date="2023-07" db="EMBL/GenBank/DDBJ databases">
        <title>Chryseobacterium sp. strain PBS4-4 Genome sequencing and assembly.</title>
        <authorList>
            <person name="Jung Y."/>
        </authorList>
    </citation>
    <scope>NUCLEOTIDE SEQUENCE [LARGE SCALE GENOMIC DNA]</scope>
    <source>
        <strain evidence="3">PBS4-4</strain>
    </source>
</reference>
<dbReference type="RefSeq" id="WP_263003798.1">
    <property type="nucleotide sequence ID" value="NZ_JAOTEM010000003.1"/>
</dbReference>
<proteinExistence type="predicted"/>
<dbReference type="Pfam" id="PF11028">
    <property type="entry name" value="TMEM260-like"/>
    <property type="match status" value="1"/>
</dbReference>
<keyword evidence="3" id="KW-1185">Reference proteome</keyword>
<feature type="transmembrane region" description="Helical" evidence="1">
    <location>
        <begin position="297"/>
        <end position="317"/>
    </location>
</feature>
<comment type="caution">
    <text evidence="2">The sequence shown here is derived from an EMBL/GenBank/DDBJ whole genome shotgun (WGS) entry which is preliminary data.</text>
</comment>
<feature type="transmembrane region" description="Helical" evidence="1">
    <location>
        <begin position="324"/>
        <end position="343"/>
    </location>
</feature>
<keyword evidence="1" id="KW-0812">Transmembrane</keyword>